<dbReference type="RefSeq" id="WP_249319567.1">
    <property type="nucleotide sequence ID" value="NZ_JACRSN010000010.1"/>
</dbReference>
<dbReference type="EMBL" id="JACRSN010000010">
    <property type="protein sequence ID" value="MBC8533913.1"/>
    <property type="molecule type" value="Genomic_DNA"/>
</dbReference>
<dbReference type="AlphaFoldDB" id="A0A926HS46"/>
<dbReference type="Pfam" id="PF18974">
    <property type="entry name" value="DUF5710"/>
    <property type="match status" value="1"/>
</dbReference>
<proteinExistence type="predicted"/>
<dbReference type="InterPro" id="IPR043764">
    <property type="entry name" value="DUF5710"/>
</dbReference>
<evidence type="ECO:0000313" key="3">
    <source>
        <dbReference type="Proteomes" id="UP000651482"/>
    </source>
</evidence>
<organism evidence="2 3">
    <name type="scientific">Yeguia hominis</name>
    <dbReference type="NCBI Taxonomy" id="2763662"/>
    <lineage>
        <taxon>Bacteria</taxon>
        <taxon>Bacillati</taxon>
        <taxon>Bacillota</taxon>
        <taxon>Clostridia</taxon>
        <taxon>Eubacteriales</taxon>
        <taxon>Yeguiaceae</taxon>
        <taxon>Yeguia</taxon>
    </lineage>
</organism>
<gene>
    <name evidence="2" type="ORF">IAG03_07835</name>
</gene>
<reference evidence="2" key="1">
    <citation type="submission" date="2020-08" db="EMBL/GenBank/DDBJ databases">
        <title>Genome public.</title>
        <authorList>
            <person name="Liu C."/>
            <person name="Sun Q."/>
        </authorList>
    </citation>
    <scope>NUCLEOTIDE SEQUENCE</scope>
    <source>
        <strain evidence="2">NSJ-40</strain>
    </source>
</reference>
<name>A0A926HS46_9FIRM</name>
<evidence type="ECO:0000259" key="1">
    <source>
        <dbReference type="Pfam" id="PF18974"/>
    </source>
</evidence>
<accession>A0A926HS46</accession>
<dbReference type="Proteomes" id="UP000651482">
    <property type="component" value="Unassembled WGS sequence"/>
</dbReference>
<comment type="caution">
    <text evidence="2">The sequence shown here is derived from an EMBL/GenBank/DDBJ whole genome shotgun (WGS) entry which is preliminary data.</text>
</comment>
<protein>
    <submittedName>
        <fullName evidence="2">DNA primase</fullName>
    </submittedName>
</protein>
<evidence type="ECO:0000313" key="2">
    <source>
        <dbReference type="EMBL" id="MBC8533913.1"/>
    </source>
</evidence>
<keyword evidence="3" id="KW-1185">Reference proteome</keyword>
<feature type="domain" description="DUF5710" evidence="1">
    <location>
        <begin position="4"/>
        <end position="47"/>
    </location>
</feature>
<sequence>MYGKVYLEVPYAEKEHAKRLGARWDPALKKWYYEGPVSNYVQFARWIAGNREETILAHEFLYLVEGKTACCRCGKPTRVIGLGIGEHTRLYRNDGGGFIEETVEDEEGYEPLFLSWVDEETQIPPALLRYLKRHYPVRMDVSKTAGRCFANHCEHCGALQGNWGLFFEEDSPLTALMPDGPALRAKLAKLKIYSIGIEDSLVLDWSFGMGDQDEHYLRYCPVEPLLLPPSTDEYHSYADLYDL</sequence>